<dbReference type="Gene3D" id="3.90.79.10">
    <property type="entry name" value="Nucleoside Triphosphate Pyrophosphohydrolase"/>
    <property type="match status" value="1"/>
</dbReference>
<evidence type="ECO:0000256" key="1">
    <source>
        <dbReference type="ARBA" id="ARBA00007608"/>
    </source>
</evidence>
<dbReference type="InterPro" id="IPR000086">
    <property type="entry name" value="NUDIX_hydrolase_dom"/>
</dbReference>
<dbReference type="PROSITE" id="PS51462">
    <property type="entry name" value="NUDIX"/>
    <property type="match status" value="1"/>
</dbReference>
<proteinExistence type="inferred from homology"/>
<dbReference type="PANTHER" id="PTHR43222">
    <property type="entry name" value="NUDIX HYDROLASE 23"/>
    <property type="match status" value="1"/>
</dbReference>
<dbReference type="GO" id="GO:0004787">
    <property type="term" value="F:thiamine diphosphate phosphatase activity"/>
    <property type="evidence" value="ECO:0007669"/>
    <property type="project" value="InterPro"/>
</dbReference>
<dbReference type="InParanoid" id="A0A5C7ELK1"/>
<gene>
    <name evidence="4" type="primary">nudJ</name>
    <name evidence="6" type="ORF">FR698_08230</name>
</gene>
<dbReference type="EMBL" id="VPFL01000009">
    <property type="protein sequence ID" value="TXF11976.1"/>
    <property type="molecule type" value="Genomic_DNA"/>
</dbReference>
<name>A0A5C7ELK1_9PROT</name>
<keyword evidence="7" id="KW-1185">Reference proteome</keyword>
<dbReference type="RefSeq" id="WP_147799716.1">
    <property type="nucleotide sequence ID" value="NZ_VPFL01000009.1"/>
</dbReference>
<dbReference type="SUPFAM" id="SSF55811">
    <property type="entry name" value="Nudix"/>
    <property type="match status" value="1"/>
</dbReference>
<dbReference type="Pfam" id="PF00293">
    <property type="entry name" value="NUDIX"/>
    <property type="match status" value="1"/>
</dbReference>
<comment type="cofactor">
    <cofactor evidence="4">
        <name>Mg(2+)</name>
        <dbReference type="ChEBI" id="CHEBI:18420"/>
    </cofactor>
</comment>
<sequence length="148" mass="17192">MVWKPNVTVAAVVEHEGRFLLVEERTRQGRRFNQPAGHLEPHESLMEAVTRETLEETAYHFEPRWLLGIYRWHYAETGTTYLRFAFCGAVVGHEPERPLDKGIIRAAWFAPEEIRASQDRHRSPLVLRCVEDYLAGRRYPLGVLTHLG</sequence>
<dbReference type="InterPro" id="IPR033713">
    <property type="entry name" value="NudJ"/>
</dbReference>
<dbReference type="InterPro" id="IPR015797">
    <property type="entry name" value="NUDIX_hydrolase-like_dom_sf"/>
</dbReference>
<dbReference type="EC" id="3.6.1.-" evidence="4"/>
<comment type="subunit">
    <text evidence="2 4">Monomer.</text>
</comment>
<feature type="domain" description="Nudix hydrolase" evidence="5">
    <location>
        <begin position="2"/>
        <end position="131"/>
    </location>
</feature>
<protein>
    <recommendedName>
        <fullName evidence="3 4">Phosphatase NudJ</fullName>
        <ecNumber evidence="4">3.6.1.-</ecNumber>
    </recommendedName>
</protein>
<evidence type="ECO:0000313" key="7">
    <source>
        <dbReference type="Proteomes" id="UP000321201"/>
    </source>
</evidence>
<accession>A0A5C7ELK1</accession>
<dbReference type="Proteomes" id="UP000321201">
    <property type="component" value="Unassembled WGS sequence"/>
</dbReference>
<comment type="similarity">
    <text evidence="1 4">Belongs to the Nudix hydrolase family. NudJ subfamily.</text>
</comment>
<organism evidence="6 7">
    <name type="scientific">Pelomicrobium methylotrophicum</name>
    <dbReference type="NCBI Taxonomy" id="2602750"/>
    <lineage>
        <taxon>Bacteria</taxon>
        <taxon>Pseudomonadati</taxon>
        <taxon>Pseudomonadota</taxon>
        <taxon>Hydrogenophilia</taxon>
        <taxon>Hydrogenophilia incertae sedis</taxon>
        <taxon>Pelomicrobium</taxon>
    </lineage>
</organism>
<dbReference type="AlphaFoldDB" id="A0A5C7ELK1"/>
<reference evidence="6 7" key="1">
    <citation type="submission" date="2019-08" db="EMBL/GenBank/DDBJ databases">
        <title>Pelomicrobium methylotrophicum gen. nov., sp. nov. a moderately thermophilic, facultatively anaerobic, lithoautotrophic and methylotrophic bacterium isolated from a terrestrial mud volcano.</title>
        <authorList>
            <person name="Slobodkina G.B."/>
            <person name="Merkel A.Y."/>
            <person name="Slobodkin A.I."/>
        </authorList>
    </citation>
    <scope>NUCLEOTIDE SEQUENCE [LARGE SCALE GENOMIC DNA]</scope>
    <source>
        <strain evidence="6 7">SM250</strain>
    </source>
</reference>
<dbReference type="FunCoup" id="A0A5C7ELK1">
    <property type="interactions" value="21"/>
</dbReference>
<dbReference type="GO" id="GO:0017110">
    <property type="term" value="F:nucleoside diphosphate phosphatase activity"/>
    <property type="evidence" value="ECO:0007669"/>
    <property type="project" value="InterPro"/>
</dbReference>
<comment type="caution">
    <text evidence="6">The sequence shown here is derived from an EMBL/GenBank/DDBJ whole genome shotgun (WGS) entry which is preliminary data.</text>
</comment>
<keyword evidence="4 6" id="KW-0378">Hydrolase</keyword>
<dbReference type="CDD" id="cd03675">
    <property type="entry name" value="NUDIX_Hydrolase"/>
    <property type="match status" value="1"/>
</dbReference>
<dbReference type="PANTHER" id="PTHR43222:SF11">
    <property type="entry name" value="PHOSPHATASE NUDJ"/>
    <property type="match status" value="1"/>
</dbReference>
<dbReference type="OrthoDB" id="8594221at2"/>
<evidence type="ECO:0000256" key="2">
    <source>
        <dbReference type="ARBA" id="ARBA00011245"/>
    </source>
</evidence>
<dbReference type="GO" id="GO:0017111">
    <property type="term" value="F:ribonucleoside triphosphate phosphatase activity"/>
    <property type="evidence" value="ECO:0007669"/>
    <property type="project" value="InterPro"/>
</dbReference>
<keyword evidence="4" id="KW-0460">Magnesium</keyword>
<evidence type="ECO:0000313" key="6">
    <source>
        <dbReference type="EMBL" id="TXF11976.1"/>
    </source>
</evidence>
<evidence type="ECO:0000256" key="3">
    <source>
        <dbReference type="ARBA" id="ARBA00015552"/>
    </source>
</evidence>
<evidence type="ECO:0000259" key="5">
    <source>
        <dbReference type="PROSITE" id="PS51462"/>
    </source>
</evidence>
<evidence type="ECO:0000256" key="4">
    <source>
        <dbReference type="RuleBase" id="RU364043"/>
    </source>
</evidence>